<keyword evidence="2" id="KW-1133">Transmembrane helix</keyword>
<accession>E3MZX7</accession>
<evidence type="ECO:0000256" key="2">
    <source>
        <dbReference type="SAM" id="Phobius"/>
    </source>
</evidence>
<protein>
    <recommendedName>
        <fullName evidence="5">Aquaporin</fullName>
    </recommendedName>
</protein>
<organism evidence="4">
    <name type="scientific">Caenorhabditis remanei</name>
    <name type="common">Caenorhabditis vulgaris</name>
    <dbReference type="NCBI Taxonomy" id="31234"/>
    <lineage>
        <taxon>Eukaryota</taxon>
        <taxon>Metazoa</taxon>
        <taxon>Ecdysozoa</taxon>
        <taxon>Nematoda</taxon>
        <taxon>Chromadorea</taxon>
        <taxon>Rhabditida</taxon>
        <taxon>Rhabditina</taxon>
        <taxon>Rhabditomorpha</taxon>
        <taxon>Rhabditoidea</taxon>
        <taxon>Rhabditidae</taxon>
        <taxon>Peloderinae</taxon>
        <taxon>Caenorhabditis</taxon>
    </lineage>
</organism>
<evidence type="ECO:0008006" key="5">
    <source>
        <dbReference type="Google" id="ProtNLM"/>
    </source>
</evidence>
<evidence type="ECO:0000313" key="3">
    <source>
        <dbReference type="EMBL" id="EFP13137.1"/>
    </source>
</evidence>
<dbReference type="HOGENOM" id="CLU_079721_0_0_1"/>
<evidence type="ECO:0000256" key="1">
    <source>
        <dbReference type="SAM" id="MobiDB-lite"/>
    </source>
</evidence>
<feature type="transmembrane region" description="Helical" evidence="2">
    <location>
        <begin position="116"/>
        <end position="138"/>
    </location>
</feature>
<gene>
    <name evidence="3" type="ORF">CRE_07695</name>
</gene>
<dbReference type="EMBL" id="DS268502">
    <property type="protein sequence ID" value="EFP13137.1"/>
    <property type="molecule type" value="Genomic_DNA"/>
</dbReference>
<feature type="region of interest" description="Disordered" evidence="1">
    <location>
        <begin position="282"/>
        <end position="304"/>
    </location>
</feature>
<feature type="transmembrane region" description="Helical" evidence="2">
    <location>
        <begin position="76"/>
        <end position="96"/>
    </location>
</feature>
<keyword evidence="2" id="KW-0812">Transmembrane</keyword>
<feature type="transmembrane region" description="Helical" evidence="2">
    <location>
        <begin position="20"/>
        <end position="40"/>
    </location>
</feature>
<keyword evidence="2" id="KW-0472">Membrane</keyword>
<feature type="transmembrane region" description="Helical" evidence="2">
    <location>
        <begin position="158"/>
        <end position="178"/>
    </location>
</feature>
<sequence>MIDDDDKVDIYGLLPEESWMAIVFLLFGTFFLAVFTGFCRKLFSYCTPKLRDFLYEVIAAFSYCACQYSQEHILKYLGYPGLFIAILIQTFIFQHLNKRHCENWLILMGEGHKNEFPISLIFSHAVGMLSFSYLLMLYKSLLPCQLEHLFFKNDTLQPIMIIVVLCEFLSGAALHILLRQFNGNDGATALVYAIVFTITRRAAGVPAAHPLFFFFRFFSCVLKMPVNEGVIALVVHVFLPYIGWIFVPWVSRSPSTLKSTWLLKYERKQEQAVRAQRALEEEQRNKHYNLRQRNNRGGGRNRGR</sequence>
<dbReference type="InParanoid" id="E3MZX7"/>
<proteinExistence type="predicted"/>
<evidence type="ECO:0000313" key="4">
    <source>
        <dbReference type="Proteomes" id="UP000008281"/>
    </source>
</evidence>
<dbReference type="AlphaFoldDB" id="E3MZX7"/>
<reference evidence="3" key="1">
    <citation type="submission" date="2007-07" db="EMBL/GenBank/DDBJ databases">
        <title>PCAP assembly of the Caenorhabditis remanei genome.</title>
        <authorList>
            <consortium name="The Caenorhabditis remanei Sequencing Consortium"/>
            <person name="Wilson R.K."/>
        </authorList>
    </citation>
    <scope>NUCLEOTIDE SEQUENCE [LARGE SCALE GENOMIC DNA]</scope>
    <source>
        <strain evidence="3">PB4641</strain>
    </source>
</reference>
<dbReference type="Proteomes" id="UP000008281">
    <property type="component" value="Unassembled WGS sequence"/>
</dbReference>
<keyword evidence="4" id="KW-1185">Reference proteome</keyword>
<name>E3MZX7_CAERE</name>
<feature type="compositionally biased region" description="Basic residues" evidence="1">
    <location>
        <begin position="286"/>
        <end position="304"/>
    </location>
</feature>
<feature type="transmembrane region" description="Helical" evidence="2">
    <location>
        <begin position="190"/>
        <end position="218"/>
    </location>
</feature>
<feature type="transmembrane region" description="Helical" evidence="2">
    <location>
        <begin position="230"/>
        <end position="250"/>
    </location>
</feature>